<comment type="caution">
    <text evidence="3">The sequence shown here is derived from an EMBL/GenBank/DDBJ whole genome shotgun (WGS) entry which is preliminary data.</text>
</comment>
<dbReference type="PROSITE" id="PS51257">
    <property type="entry name" value="PROKAR_LIPOPROTEIN"/>
    <property type="match status" value="1"/>
</dbReference>
<dbReference type="RefSeq" id="WP_367596573.1">
    <property type="nucleotide sequence ID" value="NZ_JBFMVT010000002.1"/>
</dbReference>
<dbReference type="Proteomes" id="UP001555342">
    <property type="component" value="Unassembled WGS sequence"/>
</dbReference>
<evidence type="ECO:0000256" key="1">
    <source>
        <dbReference type="SAM" id="MobiDB-lite"/>
    </source>
</evidence>
<gene>
    <name evidence="3" type="ORF">AB1E22_17885</name>
</gene>
<proteinExistence type="predicted"/>
<evidence type="ECO:0000313" key="3">
    <source>
        <dbReference type="EMBL" id="MEW7314545.1"/>
    </source>
</evidence>
<evidence type="ECO:0000256" key="2">
    <source>
        <dbReference type="SAM" id="SignalP"/>
    </source>
</evidence>
<evidence type="ECO:0000313" key="4">
    <source>
        <dbReference type="Proteomes" id="UP001555342"/>
    </source>
</evidence>
<protein>
    <recommendedName>
        <fullName evidence="5">Lipoprotein</fullName>
    </recommendedName>
</protein>
<organism evidence="3 4">
    <name type="scientific">Buttiauxella gaviniae</name>
    <dbReference type="NCBI Taxonomy" id="82990"/>
    <lineage>
        <taxon>Bacteria</taxon>
        <taxon>Pseudomonadati</taxon>
        <taxon>Pseudomonadota</taxon>
        <taxon>Gammaproteobacteria</taxon>
        <taxon>Enterobacterales</taxon>
        <taxon>Enterobacteriaceae</taxon>
        <taxon>Buttiauxella</taxon>
    </lineage>
</organism>
<evidence type="ECO:0008006" key="5">
    <source>
        <dbReference type="Google" id="ProtNLM"/>
    </source>
</evidence>
<feature type="region of interest" description="Disordered" evidence="1">
    <location>
        <begin position="101"/>
        <end position="127"/>
    </location>
</feature>
<dbReference type="EMBL" id="JBFMVT010000002">
    <property type="protein sequence ID" value="MEW7314545.1"/>
    <property type="molecule type" value="Genomic_DNA"/>
</dbReference>
<sequence>MKKILWVAVTAMVLAGCATKGTRIMHIQANCDAVNPEPKDFYNFVSCMKSGIKQDEALASTPVVIKYLTMADRLSARARAGEISLAQAQWELDGYYRQANPRARHRRAPKPVEVNQVTTPPATVSAQ</sequence>
<accession>A0ABV3NYB3</accession>
<reference evidence="3 4" key="1">
    <citation type="submission" date="2024-07" db="EMBL/GenBank/DDBJ databases">
        <authorList>
            <person name="Wang L."/>
        </authorList>
    </citation>
    <scope>NUCLEOTIDE SEQUENCE [LARGE SCALE GENOMIC DNA]</scope>
    <source>
        <strain evidence="3 4">WL359</strain>
    </source>
</reference>
<feature type="signal peptide" evidence="2">
    <location>
        <begin position="1"/>
        <end position="20"/>
    </location>
</feature>
<keyword evidence="4" id="KW-1185">Reference proteome</keyword>
<feature type="chain" id="PRO_5046161400" description="Lipoprotein" evidence="2">
    <location>
        <begin position="21"/>
        <end position="127"/>
    </location>
</feature>
<feature type="compositionally biased region" description="Polar residues" evidence="1">
    <location>
        <begin position="115"/>
        <end position="127"/>
    </location>
</feature>
<keyword evidence="2" id="KW-0732">Signal</keyword>
<name>A0ABV3NYB3_9ENTR</name>